<dbReference type="InterPro" id="IPR036237">
    <property type="entry name" value="Xyl_isomerase-like_sf"/>
</dbReference>
<evidence type="ECO:0000313" key="2">
    <source>
        <dbReference type="EMBL" id="MFC7338021.1"/>
    </source>
</evidence>
<dbReference type="PANTHER" id="PTHR12110:SF53">
    <property type="entry name" value="BLR5974 PROTEIN"/>
    <property type="match status" value="1"/>
</dbReference>
<feature type="domain" description="Xylose isomerase-like TIM barrel" evidence="1">
    <location>
        <begin position="91"/>
        <end position="327"/>
    </location>
</feature>
<accession>A0ABW2L944</accession>
<gene>
    <name evidence="2" type="ORF">ACFQY0_12585</name>
</gene>
<dbReference type="SUPFAM" id="SSF51658">
    <property type="entry name" value="Xylose isomerase-like"/>
    <property type="match status" value="1"/>
</dbReference>
<dbReference type="InterPro" id="IPR006311">
    <property type="entry name" value="TAT_signal"/>
</dbReference>
<dbReference type="InterPro" id="IPR013022">
    <property type="entry name" value="Xyl_isomerase-like_TIM-brl"/>
</dbReference>
<dbReference type="GO" id="GO:0016853">
    <property type="term" value="F:isomerase activity"/>
    <property type="evidence" value="ECO:0007669"/>
    <property type="project" value="UniProtKB-KW"/>
</dbReference>
<proteinExistence type="predicted"/>
<dbReference type="Pfam" id="PF01261">
    <property type="entry name" value="AP_endonuc_2"/>
    <property type="match status" value="1"/>
</dbReference>
<evidence type="ECO:0000313" key="3">
    <source>
        <dbReference type="Proteomes" id="UP001596472"/>
    </source>
</evidence>
<keyword evidence="3" id="KW-1185">Reference proteome</keyword>
<dbReference type="PANTHER" id="PTHR12110">
    <property type="entry name" value="HYDROXYPYRUVATE ISOMERASE"/>
    <property type="match status" value="1"/>
</dbReference>
<dbReference type="PROSITE" id="PS51318">
    <property type="entry name" value="TAT"/>
    <property type="match status" value="1"/>
</dbReference>
<protein>
    <submittedName>
        <fullName evidence="2">Sugar phosphate isomerase/epimerase family protein</fullName>
    </submittedName>
</protein>
<dbReference type="InterPro" id="IPR050312">
    <property type="entry name" value="IolE/XylAMocC-like"/>
</dbReference>
<evidence type="ECO:0000259" key="1">
    <source>
        <dbReference type="Pfam" id="PF01261"/>
    </source>
</evidence>
<dbReference type="EMBL" id="JBHTBS010000006">
    <property type="protein sequence ID" value="MFC7338021.1"/>
    <property type="molecule type" value="Genomic_DNA"/>
</dbReference>
<dbReference type="Proteomes" id="UP001596472">
    <property type="component" value="Unassembled WGS sequence"/>
</dbReference>
<dbReference type="RefSeq" id="WP_379712887.1">
    <property type="nucleotide sequence ID" value="NZ_JBHTBS010000006.1"/>
</dbReference>
<name>A0ABW2L944_9BACT</name>
<sequence length="341" mass="37547">MKLNRRRFLASSAALASGAFIPSCSKTEKPGPRLAETSPFKLSLAQWSLHRALQSGDLDNLDWPHYTGDFFQINALEWVNQFFAERTDKLGLQPRGGDYIDQMKKRCDDNGMISLLIMCDGVGQIGDPDEAKRRAAVEGHYAWLDAAKKLGCHSIRVNSASNASLAPEEQAKLCADGLRRLCEHAKPMELNVIVENHGGLSSHGAWLAGVLKSVGMDNCGSLPDFGNFYVAKKRDNAAQFEQAKNLFSGVEGLKEDEFGLAYDRYQGLKDLMPYAKGVSAKSHSFTAEGEEQHTDYAKMLQIAKDSGFTGYVGIEYEGSDLSEEEGILATKNLLLEKLEQL</sequence>
<reference evidence="3" key="1">
    <citation type="journal article" date="2019" name="Int. J. Syst. Evol. Microbiol.">
        <title>The Global Catalogue of Microorganisms (GCM) 10K type strain sequencing project: providing services to taxonomists for standard genome sequencing and annotation.</title>
        <authorList>
            <consortium name="The Broad Institute Genomics Platform"/>
            <consortium name="The Broad Institute Genome Sequencing Center for Infectious Disease"/>
            <person name="Wu L."/>
            <person name="Ma J."/>
        </authorList>
    </citation>
    <scope>NUCLEOTIDE SEQUENCE [LARGE SCALE GENOMIC DNA]</scope>
    <source>
        <strain evidence="3">CGMCC 4.1467</strain>
    </source>
</reference>
<comment type="caution">
    <text evidence="2">The sequence shown here is derived from an EMBL/GenBank/DDBJ whole genome shotgun (WGS) entry which is preliminary data.</text>
</comment>
<organism evidence="2 3">
    <name type="scientific">Haloferula chungangensis</name>
    <dbReference type="NCBI Taxonomy" id="1048331"/>
    <lineage>
        <taxon>Bacteria</taxon>
        <taxon>Pseudomonadati</taxon>
        <taxon>Verrucomicrobiota</taxon>
        <taxon>Verrucomicrobiia</taxon>
        <taxon>Verrucomicrobiales</taxon>
        <taxon>Verrucomicrobiaceae</taxon>
        <taxon>Haloferula</taxon>
    </lineage>
</organism>
<keyword evidence="2" id="KW-0413">Isomerase</keyword>
<dbReference type="Gene3D" id="3.20.20.150">
    <property type="entry name" value="Divalent-metal-dependent TIM barrel enzymes"/>
    <property type="match status" value="1"/>
</dbReference>